<keyword evidence="4 6" id="KW-1133">Transmembrane helix</keyword>
<feature type="transmembrane region" description="Helical" evidence="6">
    <location>
        <begin position="106"/>
        <end position="129"/>
    </location>
</feature>
<evidence type="ECO:0000313" key="8">
    <source>
        <dbReference type="Proteomes" id="UP000178895"/>
    </source>
</evidence>
<dbReference type="InterPro" id="IPR038330">
    <property type="entry name" value="TspO/MBR-related_sf"/>
</dbReference>
<evidence type="ECO:0000256" key="6">
    <source>
        <dbReference type="SAM" id="Phobius"/>
    </source>
</evidence>
<dbReference type="PANTHER" id="PTHR10057">
    <property type="entry name" value="PERIPHERAL-TYPE BENZODIAZEPINE RECEPTOR"/>
    <property type="match status" value="1"/>
</dbReference>
<dbReference type="GO" id="GO:0033013">
    <property type="term" value="P:tetrapyrrole metabolic process"/>
    <property type="evidence" value="ECO:0007669"/>
    <property type="project" value="UniProtKB-ARBA"/>
</dbReference>
<dbReference type="EMBL" id="MFQY01000049">
    <property type="protein sequence ID" value="OGH89401.1"/>
    <property type="molecule type" value="Genomic_DNA"/>
</dbReference>
<dbReference type="InterPro" id="IPR004307">
    <property type="entry name" value="TspO_MBR"/>
</dbReference>
<comment type="subcellular location">
    <subcellularLocation>
        <location evidence="1">Membrane</location>
        <topology evidence="1">Multi-pass membrane protein</topology>
    </subcellularLocation>
</comment>
<dbReference type="AlphaFoldDB" id="A0A1F6NZU0"/>
<dbReference type="PANTHER" id="PTHR10057:SF0">
    <property type="entry name" value="TRANSLOCATOR PROTEIN"/>
    <property type="match status" value="1"/>
</dbReference>
<comment type="caution">
    <text evidence="7">The sequence shown here is derived from an EMBL/GenBank/DDBJ whole genome shotgun (WGS) entry which is preliminary data.</text>
</comment>
<accession>A0A1F6NZU0</accession>
<dbReference type="CDD" id="cd15904">
    <property type="entry name" value="TSPO_MBR"/>
    <property type="match status" value="1"/>
</dbReference>
<dbReference type="PIRSF" id="PIRSF005859">
    <property type="entry name" value="PBR"/>
    <property type="match status" value="1"/>
</dbReference>
<proteinExistence type="inferred from homology"/>
<dbReference type="FunFam" id="1.20.1260.100:FF:000001">
    <property type="entry name" value="translocator protein 2"/>
    <property type="match status" value="1"/>
</dbReference>
<feature type="transmembrane region" description="Helical" evidence="6">
    <location>
        <begin position="52"/>
        <end position="72"/>
    </location>
</feature>
<dbReference type="Proteomes" id="UP000178895">
    <property type="component" value="Unassembled WGS sequence"/>
</dbReference>
<organism evidence="7 8">
    <name type="scientific">Candidatus Magasanikbacteria bacterium RIFOXYC2_FULL_40_16</name>
    <dbReference type="NCBI Taxonomy" id="1798703"/>
    <lineage>
        <taxon>Bacteria</taxon>
        <taxon>Candidatus Magasanikiibacteriota</taxon>
    </lineage>
</organism>
<evidence type="ECO:0000313" key="7">
    <source>
        <dbReference type="EMBL" id="OGH89401.1"/>
    </source>
</evidence>
<evidence type="ECO:0000256" key="2">
    <source>
        <dbReference type="ARBA" id="ARBA00007524"/>
    </source>
</evidence>
<comment type="similarity">
    <text evidence="2">Belongs to the TspO/BZRP family.</text>
</comment>
<keyword evidence="3 6" id="KW-0812">Transmembrane</keyword>
<feature type="transmembrane region" description="Helical" evidence="6">
    <location>
        <begin position="20"/>
        <end position="45"/>
    </location>
</feature>
<dbReference type="GO" id="GO:0016020">
    <property type="term" value="C:membrane"/>
    <property type="evidence" value="ECO:0007669"/>
    <property type="project" value="UniProtKB-SubCell"/>
</dbReference>
<feature type="transmembrane region" description="Helical" evidence="6">
    <location>
        <begin position="78"/>
        <end position="99"/>
    </location>
</feature>
<evidence type="ECO:0000256" key="4">
    <source>
        <dbReference type="ARBA" id="ARBA00022989"/>
    </source>
</evidence>
<reference evidence="7 8" key="1">
    <citation type="journal article" date="2016" name="Nat. Commun.">
        <title>Thousands of microbial genomes shed light on interconnected biogeochemical processes in an aquifer system.</title>
        <authorList>
            <person name="Anantharaman K."/>
            <person name="Brown C.T."/>
            <person name="Hug L.A."/>
            <person name="Sharon I."/>
            <person name="Castelle C.J."/>
            <person name="Probst A.J."/>
            <person name="Thomas B.C."/>
            <person name="Singh A."/>
            <person name="Wilkins M.J."/>
            <person name="Karaoz U."/>
            <person name="Brodie E.L."/>
            <person name="Williams K.H."/>
            <person name="Hubbard S.S."/>
            <person name="Banfield J.F."/>
        </authorList>
    </citation>
    <scope>NUCLEOTIDE SEQUENCE [LARGE SCALE GENOMIC DNA]</scope>
</reference>
<evidence type="ECO:0000256" key="3">
    <source>
        <dbReference type="ARBA" id="ARBA00022692"/>
    </source>
</evidence>
<dbReference type="Gene3D" id="1.20.1260.100">
    <property type="entry name" value="TspO/MBR protein"/>
    <property type="match status" value="1"/>
</dbReference>
<keyword evidence="5 6" id="KW-0472">Membrane</keyword>
<protein>
    <submittedName>
        <fullName evidence="7">TspO protein</fullName>
    </submittedName>
</protein>
<name>A0A1F6NZU0_9BACT</name>
<gene>
    <name evidence="7" type="ORF">A2469_03180</name>
</gene>
<dbReference type="Pfam" id="PF03073">
    <property type="entry name" value="TspO_MBR"/>
    <property type="match status" value="1"/>
</dbReference>
<evidence type="ECO:0000256" key="1">
    <source>
        <dbReference type="ARBA" id="ARBA00004141"/>
    </source>
</evidence>
<sequence length="131" mass="15538">MNEMIQYAEYIKPFWAPPAWVFGPVWMVLYALVAFSFGKVFYLAWKKQVSMIVALPFLFNLLFNFVFTPIQFGLQNNLLAAMDILLVLSTLVWAMKAIWPYRRWIVYVNIPYLMWVSFAAVLQFTVTYLNW</sequence>
<evidence type="ECO:0000256" key="5">
    <source>
        <dbReference type="ARBA" id="ARBA00023136"/>
    </source>
</evidence>